<dbReference type="GO" id="GO:0031380">
    <property type="term" value="C:nuclear RNA-directed RNA polymerase complex"/>
    <property type="evidence" value="ECO:0007669"/>
    <property type="project" value="TreeGrafter"/>
</dbReference>
<dbReference type="WBParaSite" id="SRAE_1000097100.1">
    <property type="protein sequence ID" value="SRAE_1000097100.1"/>
    <property type="gene ID" value="WBGene00257571"/>
</dbReference>
<evidence type="ECO:0000313" key="4">
    <source>
        <dbReference type="EMBL" id="CEF62701.1"/>
    </source>
</evidence>
<dbReference type="Pfam" id="PF05183">
    <property type="entry name" value="RdRP"/>
    <property type="match status" value="1"/>
</dbReference>
<name>A0A090KZ76_STRRB</name>
<accession>A0A090KZ76</accession>
<reference evidence="4 5" key="1">
    <citation type="submission" date="2014-09" db="EMBL/GenBank/DDBJ databases">
        <authorList>
            <person name="Martin A.A."/>
        </authorList>
    </citation>
    <scope>NUCLEOTIDE SEQUENCE</scope>
    <source>
        <strain evidence="5">ED321</strain>
        <strain evidence="4">ED321 Heterogonic</strain>
    </source>
</reference>
<evidence type="ECO:0000259" key="3">
    <source>
        <dbReference type="Pfam" id="PF25359"/>
    </source>
</evidence>
<dbReference type="InterPro" id="IPR007855">
    <property type="entry name" value="RDRP"/>
</dbReference>
<feature type="domain" description="RDRP core" evidence="1">
    <location>
        <begin position="444"/>
        <end position="1063"/>
    </location>
</feature>
<dbReference type="GO" id="GO:0003723">
    <property type="term" value="F:RNA binding"/>
    <property type="evidence" value="ECO:0007669"/>
    <property type="project" value="UniProtKB-KW"/>
</dbReference>
<dbReference type="GO" id="GO:0003968">
    <property type="term" value="F:RNA-directed RNA polymerase activity"/>
    <property type="evidence" value="ECO:0007669"/>
    <property type="project" value="UniProtKB-KW"/>
</dbReference>
<dbReference type="Pfam" id="PF25359">
    <property type="entry name" value="PH_met_RdRP"/>
    <property type="match status" value="1"/>
</dbReference>
<gene>
    <name evidence="4 6 7" type="ORF">SRAE_1000097100</name>
</gene>
<dbReference type="PANTHER" id="PTHR23079">
    <property type="entry name" value="RNA-DEPENDENT RNA POLYMERASE"/>
    <property type="match status" value="1"/>
</dbReference>
<dbReference type="InterPro" id="IPR057596">
    <property type="entry name" value="RDRP_core"/>
</dbReference>
<evidence type="ECO:0000259" key="1">
    <source>
        <dbReference type="Pfam" id="PF05183"/>
    </source>
</evidence>
<sequence length="1537" mass="180703">MITLENIRIIFKLFLNDSSNVEKLKIILNDCISESSTNLQKIGDVAYIDNHFLDSEMHVLCKCNFGFLESGDFFEYLQLLKLKFKLLNINFAIGIEKFLNNYTSFEICNTNICVQNFGWGTYYYPEIFYDHYNVDERWSNQYNDYNIKFKKFFNIKYQNIKLIYANFYHDIHKLNVFFSIPPCNKDSQFKQTENTISKLTLDYRNINRVAISDIILSKKLKNYYIVTFNFWLFNPIKIETYQEISESFDEKIKKYWKWNQVRTFCDDDNIIEVIHESSIFYLTLELSKNEMVNIIERFCTLISRNLEFVCWKKINLSITSLVKKPLDDKILKKKLLKNGSFELSYLIETILSMGLLTKVDLLISQEKRDTFIENVLSCYQENNKITLLALENIIKRIERMFFVKNICKMFQLIYKNESENEYLVDDFIEEDIDQNIFYVRKVIVTPTRTLFKIPTAMIGNRVMRQYDPTGEKMLKVIFRTDNLRSTKEIGSDCILTEIINKYLDKGIIVGGFIYNFLGASNSQIRDGGCYFFRGSKYDMISIREGLGSIKQEAIPKMMGRLGQCFTQSFLAKNAIIANDKYVKDNDYFTPVWKDSGEKEYCFSDGCGMISNEMGRKIVSSFKNIFNQSSTCYQFRFRGYKGVLVKYSTLDKVNQMAIDKKISIKNIGRINNDNLWTNDFSVDCVFRYSQCKFRGLLKDCQLEIVKSSKPQELSLNRPLINVLDQVSKLQSYECNKRICYRINELFEKHISSIISIFLHEKNAYETLSNMSLKYFGIRKLNNHKLISFHKEIFFKNILKNYAIYQIKDNLKKLKIKIPTNLGRLMFGVIDETGSLEYGQVFIQYSLNINSSSKKTKNKDDKKVHLGKVMITKSPTIVAGDVRIFEAVDVNLLHDLVDVIVFPRDGPFPHTTEMAGSDLDGDEYSVIFDEELFFEYNMKPFDFDVGTSTNEVVNGIKDHKDFDDRMKEFMLTYLTSDNVGVLASSHLIQSDFFGINSEVCKRIAIKHNIAIDFQKTGKFPQPLTKEWENDIPPEVPSVVAEFFDGNISKMPSYKSSRLISQLYNRLNKLETLLESSDLLLQDEEYTKNPLISINGWEKYNDLAMKYYIKYSTAIINLMDTFEIHDESELFCGYRINSNYNNINDITNRLSYQNINFLIQKKLTLIIYKIKTEILETFCPLEHFYDVIPDINDYENIKRILENPLSNYPKELEEFVVAGYNILYDSTKKDIIKIYSFPWIFWDVLKKIAFINYYNNCNIISLSYPTFHDLLTKYIMEWYLSINEKDKVLKKLVTEDEELKICLEYIKCYKNLNILLTFLLSWSKLNNLNIKIKEDKLSDLSEEEIKNSFDINSSIGGIGKHFLNILFILSSFKFMKLDHIYGWEMDMECGYFLLQEHCYLIHQAAEKTINSLVFYHAFDILPQFKNKCNNLQDCKSYHSMYVYLPKNMKCHESYIFDRVKNISGLEALKYRKENYYFNGCKETTLWIVTPVGTYDAYLKFKQFIKVDVSTSFIISEKHNFPYVLGLKLYEKIINRPVVMS</sequence>
<evidence type="ECO:0000313" key="5">
    <source>
        <dbReference type="Proteomes" id="UP000035682"/>
    </source>
</evidence>
<dbReference type="WormBase" id="SRAE_1000097100">
    <property type="protein sequence ID" value="SRP03498"/>
    <property type="gene ID" value="WBGene00257571"/>
</dbReference>
<organism evidence="4">
    <name type="scientific">Strongyloides ratti</name>
    <name type="common">Parasitic roundworm</name>
    <dbReference type="NCBI Taxonomy" id="34506"/>
    <lineage>
        <taxon>Eukaryota</taxon>
        <taxon>Metazoa</taxon>
        <taxon>Ecdysozoa</taxon>
        <taxon>Nematoda</taxon>
        <taxon>Chromadorea</taxon>
        <taxon>Rhabditida</taxon>
        <taxon>Tylenchina</taxon>
        <taxon>Panagrolaimomorpha</taxon>
        <taxon>Strongyloidoidea</taxon>
        <taxon>Strongyloididae</taxon>
        <taxon>Strongyloides</taxon>
    </lineage>
</organism>
<protein>
    <submittedName>
        <fullName evidence="4">RNA-dependent RNA polymerase, eukaryotic-type family-containing protein</fullName>
    </submittedName>
    <submittedName>
        <fullName evidence="6">RNA-directed RNA polymerase</fullName>
    </submittedName>
</protein>
<evidence type="ECO:0000313" key="6">
    <source>
        <dbReference type="WBParaSite" id="SRAE_1000097100.1"/>
    </source>
</evidence>
<dbReference type="GO" id="GO:0030422">
    <property type="term" value="P:siRNA processing"/>
    <property type="evidence" value="ECO:0007669"/>
    <property type="project" value="TreeGrafter"/>
</dbReference>
<dbReference type="CTD" id="36375066"/>
<dbReference type="InterPro" id="IPR057493">
    <property type="entry name" value="PH_RdRP-assoc"/>
</dbReference>
<dbReference type="EMBL" id="LN609528">
    <property type="protein sequence ID" value="CEF62701.1"/>
    <property type="molecule type" value="Genomic_DNA"/>
</dbReference>
<dbReference type="InterPro" id="IPR056053">
    <property type="entry name" value="DUF7636"/>
</dbReference>
<keyword evidence="5" id="KW-1185">Reference proteome</keyword>
<dbReference type="eggNOG" id="KOG0988">
    <property type="taxonomic scope" value="Eukaryota"/>
</dbReference>
<feature type="domain" description="PH-like" evidence="3">
    <location>
        <begin position="108"/>
        <end position="312"/>
    </location>
</feature>
<dbReference type="OMA" id="RICYRIN"/>
<dbReference type="RefSeq" id="XP_024501903.1">
    <property type="nucleotide sequence ID" value="XM_024647868.1"/>
</dbReference>
<reference evidence="6" key="2">
    <citation type="submission" date="2020-12" db="UniProtKB">
        <authorList>
            <consortium name="WormBaseParasite"/>
        </authorList>
    </citation>
    <scope>IDENTIFICATION</scope>
</reference>
<dbReference type="Proteomes" id="UP000035682">
    <property type="component" value="Unplaced"/>
</dbReference>
<dbReference type="GeneID" id="36375066"/>
<evidence type="ECO:0000313" key="7">
    <source>
        <dbReference type="WormBase" id="SRAE_1000097100"/>
    </source>
</evidence>
<keyword evidence="4" id="KW-0696">RNA-directed RNA polymerase</keyword>
<dbReference type="OrthoDB" id="6513042at2759"/>
<proteinExistence type="predicted"/>
<dbReference type="Pfam" id="PF24642">
    <property type="entry name" value="DUF7636"/>
    <property type="match status" value="1"/>
</dbReference>
<dbReference type="STRING" id="34506.A0A090KZ76"/>
<dbReference type="PANTHER" id="PTHR23079:SF57">
    <property type="entry name" value="RNA-DIRECTED RNA POLYMERASE"/>
    <property type="match status" value="1"/>
</dbReference>
<keyword evidence="4" id="KW-0808">Transferase</keyword>
<evidence type="ECO:0000259" key="2">
    <source>
        <dbReference type="Pfam" id="PF24642"/>
    </source>
</evidence>
<feature type="domain" description="DUF7636" evidence="2">
    <location>
        <begin position="1432"/>
        <end position="1530"/>
    </location>
</feature>
<keyword evidence="4" id="KW-0548">Nucleotidyltransferase</keyword>